<evidence type="ECO:0000313" key="5">
    <source>
        <dbReference type="EMBL" id="MFL9879861.1"/>
    </source>
</evidence>
<dbReference type="GO" id="GO:0008168">
    <property type="term" value="F:methyltransferase activity"/>
    <property type="evidence" value="ECO:0007669"/>
    <property type="project" value="UniProtKB-KW"/>
</dbReference>
<proteinExistence type="predicted"/>
<keyword evidence="1 5" id="KW-0489">Methyltransferase</keyword>
<dbReference type="InterPro" id="IPR050320">
    <property type="entry name" value="N5-glutamine_MTase"/>
</dbReference>
<gene>
    <name evidence="5" type="ORF">PQR63_15785</name>
</gene>
<organism evidence="5 6">
    <name type="scientific">Herbaspirillum rhizosphaerae</name>
    <dbReference type="NCBI Taxonomy" id="346179"/>
    <lineage>
        <taxon>Bacteria</taxon>
        <taxon>Pseudomonadati</taxon>
        <taxon>Pseudomonadota</taxon>
        <taxon>Betaproteobacteria</taxon>
        <taxon>Burkholderiales</taxon>
        <taxon>Oxalobacteraceae</taxon>
        <taxon>Herbaspirillum</taxon>
    </lineage>
</organism>
<evidence type="ECO:0000259" key="4">
    <source>
        <dbReference type="Pfam" id="PF05175"/>
    </source>
</evidence>
<dbReference type="GO" id="GO:0032259">
    <property type="term" value="P:methylation"/>
    <property type="evidence" value="ECO:0007669"/>
    <property type="project" value="UniProtKB-KW"/>
</dbReference>
<name>A0ABW8ZA70_9BURK</name>
<reference evidence="5 6" key="1">
    <citation type="journal article" date="2024" name="Chem. Sci.">
        <title>Discovery of megapolipeptins by genome mining of a Burkholderiales bacteria collection.</title>
        <authorList>
            <person name="Paulo B.S."/>
            <person name="Recchia M.J.J."/>
            <person name="Lee S."/>
            <person name="Fergusson C.H."/>
            <person name="Romanowski S.B."/>
            <person name="Hernandez A."/>
            <person name="Krull N."/>
            <person name="Liu D.Y."/>
            <person name="Cavanagh H."/>
            <person name="Bos A."/>
            <person name="Gray C.A."/>
            <person name="Murphy B.T."/>
            <person name="Linington R.G."/>
            <person name="Eustaquio A.S."/>
        </authorList>
    </citation>
    <scope>NUCLEOTIDE SEQUENCE [LARGE SCALE GENOMIC DNA]</scope>
    <source>
        <strain evidence="5 6">RL21-008-BIB-B</strain>
    </source>
</reference>
<dbReference type="InterPro" id="IPR002052">
    <property type="entry name" value="DNA_methylase_N6_adenine_CS"/>
</dbReference>
<evidence type="ECO:0000256" key="3">
    <source>
        <dbReference type="SAM" id="MobiDB-lite"/>
    </source>
</evidence>
<feature type="domain" description="Methyltransferase small" evidence="4">
    <location>
        <begin position="212"/>
        <end position="340"/>
    </location>
</feature>
<dbReference type="EMBL" id="JAQQFR010000010">
    <property type="protein sequence ID" value="MFL9879861.1"/>
    <property type="molecule type" value="Genomic_DNA"/>
</dbReference>
<accession>A0ABW8ZA70</accession>
<dbReference type="Pfam" id="PF05175">
    <property type="entry name" value="MTS"/>
    <property type="match status" value="1"/>
</dbReference>
<dbReference type="PANTHER" id="PTHR18895:SF74">
    <property type="entry name" value="MTRF1L RELEASE FACTOR GLUTAMINE METHYLTRANSFERASE"/>
    <property type="match status" value="1"/>
</dbReference>
<dbReference type="InterPro" id="IPR007848">
    <property type="entry name" value="Small_mtfrase_dom"/>
</dbReference>
<protein>
    <submittedName>
        <fullName evidence="5">Class I SAM-dependent methyltransferase</fullName>
    </submittedName>
</protein>
<dbReference type="Proteomes" id="UP001629214">
    <property type="component" value="Unassembled WGS sequence"/>
</dbReference>
<feature type="region of interest" description="Disordered" evidence="3">
    <location>
        <begin position="77"/>
        <end position="102"/>
    </location>
</feature>
<keyword evidence="6" id="KW-1185">Reference proteome</keyword>
<dbReference type="SUPFAM" id="SSF53335">
    <property type="entry name" value="S-adenosyl-L-methionine-dependent methyltransferases"/>
    <property type="match status" value="1"/>
</dbReference>
<feature type="compositionally biased region" description="Basic and acidic residues" evidence="3">
    <location>
        <begin position="77"/>
        <end position="95"/>
    </location>
</feature>
<evidence type="ECO:0000256" key="2">
    <source>
        <dbReference type="ARBA" id="ARBA00022691"/>
    </source>
</evidence>
<evidence type="ECO:0000313" key="6">
    <source>
        <dbReference type="Proteomes" id="UP001629214"/>
    </source>
</evidence>
<dbReference type="InterPro" id="IPR029063">
    <property type="entry name" value="SAM-dependent_MTases_sf"/>
</dbReference>
<dbReference type="Gene3D" id="3.40.50.150">
    <property type="entry name" value="Vaccinia Virus protein VP39"/>
    <property type="match status" value="1"/>
</dbReference>
<dbReference type="CDD" id="cd02440">
    <property type="entry name" value="AdoMet_MTases"/>
    <property type="match status" value="1"/>
</dbReference>
<keyword evidence="1 5" id="KW-0808">Transferase</keyword>
<dbReference type="PROSITE" id="PS00092">
    <property type="entry name" value="N6_MTASE"/>
    <property type="match status" value="1"/>
</dbReference>
<dbReference type="RefSeq" id="WP_408168952.1">
    <property type="nucleotide sequence ID" value="NZ_JAQQFR010000010.1"/>
</dbReference>
<evidence type="ECO:0000256" key="1">
    <source>
        <dbReference type="ARBA" id="ARBA00022603"/>
    </source>
</evidence>
<dbReference type="PANTHER" id="PTHR18895">
    <property type="entry name" value="HEMK METHYLTRANSFERASE"/>
    <property type="match status" value="1"/>
</dbReference>
<sequence length="402" mass="43461">MSDYPLISWTEAGEIRSARWRSEAGNPPPKNVTVADDRIPADVAYKLICEGTGLLWRGDYQNARQLLQALARRIDKKSDRKSSKAADKAAADKAAGKTSKTVAPTTTPAITITQAFHQHRQAQAQRARILGMLLLPMEADYSVPLRRAPDLAQACTEVYGPGEEASVVSMRELLGLVGAHEWRKKGVPIPALGGSIHPYYGVFSPVRGEYVDLIAQAVLPTVDLAFDIGTGTGVLAALLAKRGVKRIVATDQSERALDCAAANLKRLGVNKQVELMSADLFPAGRAPLVVCNPPWVPAKPSSAIEAAVYDPDSRMLRGFIEGLSEHLTPGGEGWLIMSDFAEHLGLRARGEIQAMIDKAGLQVVGKTDIKPRHPRSSDAEDPLSAARMKEVTSLWKLKVKKA</sequence>
<keyword evidence="2" id="KW-0949">S-adenosyl-L-methionine</keyword>
<comment type="caution">
    <text evidence="5">The sequence shown here is derived from an EMBL/GenBank/DDBJ whole genome shotgun (WGS) entry which is preliminary data.</text>
</comment>